<feature type="domain" description="UspA" evidence="2">
    <location>
        <begin position="1"/>
        <end position="143"/>
    </location>
</feature>
<evidence type="ECO:0000313" key="3">
    <source>
        <dbReference type="EMBL" id="BCJ85178.1"/>
    </source>
</evidence>
<dbReference type="KEGG" id="eff:skT53_01630"/>
<evidence type="ECO:0000256" key="1">
    <source>
        <dbReference type="ARBA" id="ARBA00008791"/>
    </source>
</evidence>
<dbReference type="RefSeq" id="WP_200759332.1">
    <property type="nucleotide sequence ID" value="NZ_AP023366.1"/>
</dbReference>
<dbReference type="InterPro" id="IPR051688">
    <property type="entry name" value="USP_A"/>
</dbReference>
<dbReference type="Proteomes" id="UP000593802">
    <property type="component" value="Chromosome"/>
</dbReference>
<dbReference type="EMBL" id="AP023366">
    <property type="protein sequence ID" value="BCJ85178.1"/>
    <property type="molecule type" value="Genomic_DNA"/>
</dbReference>
<dbReference type="InterPro" id="IPR006015">
    <property type="entry name" value="Universal_stress_UspA"/>
</dbReference>
<sequence>MLGKILLAVDGSEPAQKAVDWAIDAYRALPAAQFHILYVFEPFVPVGDIGGYIPTDFRIESMLEIPEDTPSYLAFQQFPDKQRVTHETLVGNPANVICEEARKGKFDVIVVGSEGHGAVASVLLGSVSAKLLHNAPCSVLVVR</sequence>
<dbReference type="PANTHER" id="PTHR43010">
    <property type="entry name" value="UNIVERSAL STRESS PROTEIN SLR1230"/>
    <property type="match status" value="1"/>
</dbReference>
<proteinExistence type="inferred from homology"/>
<evidence type="ECO:0000259" key="2">
    <source>
        <dbReference type="Pfam" id="PF00582"/>
    </source>
</evidence>
<dbReference type="PANTHER" id="PTHR43010:SF1">
    <property type="entry name" value="USPA DOMAIN-CONTAINING PROTEIN"/>
    <property type="match status" value="1"/>
</dbReference>
<dbReference type="PRINTS" id="PR01438">
    <property type="entry name" value="UNVRSLSTRESS"/>
</dbReference>
<dbReference type="SUPFAM" id="SSF52402">
    <property type="entry name" value="Adenine nucleotide alpha hydrolases-like"/>
    <property type="match status" value="1"/>
</dbReference>
<evidence type="ECO:0000313" key="4">
    <source>
        <dbReference type="Proteomes" id="UP000593802"/>
    </source>
</evidence>
<gene>
    <name evidence="3" type="ORF">skT53_01630</name>
</gene>
<reference evidence="3 4" key="1">
    <citation type="submission" date="2020-08" db="EMBL/GenBank/DDBJ databases">
        <title>Complete Genome Sequence of Effusibacillus dendaii Strain skT53, Isolated from Farmland soil.</title>
        <authorList>
            <person name="Konishi T."/>
            <person name="Kawasaki H."/>
        </authorList>
    </citation>
    <scope>NUCLEOTIDE SEQUENCE [LARGE SCALE GENOMIC DNA]</scope>
    <source>
        <strain evidence="4">skT53</strain>
    </source>
</reference>
<dbReference type="InterPro" id="IPR014729">
    <property type="entry name" value="Rossmann-like_a/b/a_fold"/>
</dbReference>
<dbReference type="InterPro" id="IPR006016">
    <property type="entry name" value="UspA"/>
</dbReference>
<name>A0A7I8D4Y3_9BACL</name>
<comment type="similarity">
    <text evidence="1">Belongs to the universal stress protein A family.</text>
</comment>
<dbReference type="Gene3D" id="3.40.50.620">
    <property type="entry name" value="HUPs"/>
    <property type="match status" value="1"/>
</dbReference>
<dbReference type="CDD" id="cd00293">
    <property type="entry name" value="USP-like"/>
    <property type="match status" value="1"/>
</dbReference>
<organism evidence="3 4">
    <name type="scientific">Effusibacillus dendaii</name>
    <dbReference type="NCBI Taxonomy" id="2743772"/>
    <lineage>
        <taxon>Bacteria</taxon>
        <taxon>Bacillati</taxon>
        <taxon>Bacillota</taxon>
        <taxon>Bacilli</taxon>
        <taxon>Bacillales</taxon>
        <taxon>Alicyclobacillaceae</taxon>
        <taxon>Effusibacillus</taxon>
    </lineage>
</organism>
<protein>
    <submittedName>
        <fullName evidence="3">Universal stress protein</fullName>
    </submittedName>
</protein>
<dbReference type="AlphaFoldDB" id="A0A7I8D4Y3"/>
<keyword evidence="4" id="KW-1185">Reference proteome</keyword>
<dbReference type="Pfam" id="PF00582">
    <property type="entry name" value="Usp"/>
    <property type="match status" value="1"/>
</dbReference>
<accession>A0A7I8D4Y3</accession>